<protein>
    <recommendedName>
        <fullName evidence="2">Retrovirus-related Pol polyprotein from transposon TNT 1-94-like beta-barrel domain-containing protein</fullName>
    </recommendedName>
</protein>
<evidence type="ECO:0000313" key="3">
    <source>
        <dbReference type="EMBL" id="KNZ57540.1"/>
    </source>
</evidence>
<feature type="region of interest" description="Disordered" evidence="1">
    <location>
        <begin position="1"/>
        <end position="22"/>
    </location>
</feature>
<dbReference type="Proteomes" id="UP000037035">
    <property type="component" value="Unassembled WGS sequence"/>
</dbReference>
<name>A0A0L6VBP3_9BASI</name>
<dbReference type="Pfam" id="PF22936">
    <property type="entry name" value="Pol_BBD"/>
    <property type="match status" value="1"/>
</dbReference>
<dbReference type="InterPro" id="IPR054722">
    <property type="entry name" value="PolX-like_BBD"/>
</dbReference>
<dbReference type="EMBL" id="LAVV01006983">
    <property type="protein sequence ID" value="KNZ57540.1"/>
    <property type="molecule type" value="Genomic_DNA"/>
</dbReference>
<keyword evidence="4" id="KW-1185">Reference proteome</keyword>
<comment type="caution">
    <text evidence="3">The sequence shown here is derived from an EMBL/GenBank/DDBJ whole genome shotgun (WGS) entry which is preliminary data.</text>
</comment>
<sequence length="238" mass="27130">MFTSENERCSSGQHNPHSKTHTRDRCWSLFPKKRAAFLKKKEESQVSNFSTFSSIPPFAFILDSGSSSHMVSDRELFFTLDEAEGGLINTSCGMNSLEIKGKGSIRVKYKDKVISFHNVLYVPQITVNVLSLRHLLLDSCNVNFYVNHFAVRKNEEPLLEGHYINNLPILEFQRVILQSHLSSAELLHKSLGHITKATFKHRTSSASKPLEELHLDLIGPVTPQSYQHHKYILTIILR</sequence>
<evidence type="ECO:0000313" key="4">
    <source>
        <dbReference type="Proteomes" id="UP000037035"/>
    </source>
</evidence>
<dbReference type="VEuPathDB" id="FungiDB:VP01_2131g1"/>
<accession>A0A0L6VBP3</accession>
<feature type="domain" description="Retrovirus-related Pol polyprotein from transposon TNT 1-94-like beta-barrel" evidence="2">
    <location>
        <begin position="60"/>
        <end position="135"/>
    </location>
</feature>
<reference evidence="3 4" key="1">
    <citation type="submission" date="2015-08" db="EMBL/GenBank/DDBJ databases">
        <title>Next Generation Sequencing and Analysis of the Genome of Puccinia sorghi L Schw, the Causal Agent of Maize Common Rust.</title>
        <authorList>
            <person name="Rochi L."/>
            <person name="Burguener G."/>
            <person name="Darino M."/>
            <person name="Turjanski A."/>
            <person name="Kreff E."/>
            <person name="Dieguez M.J."/>
            <person name="Sacco F."/>
        </authorList>
    </citation>
    <scope>NUCLEOTIDE SEQUENCE [LARGE SCALE GENOMIC DNA]</scope>
    <source>
        <strain evidence="3 4">RO10H11247</strain>
    </source>
</reference>
<gene>
    <name evidence="3" type="ORF">VP01_2131g1</name>
</gene>
<proteinExistence type="predicted"/>
<organism evidence="3 4">
    <name type="scientific">Puccinia sorghi</name>
    <dbReference type="NCBI Taxonomy" id="27349"/>
    <lineage>
        <taxon>Eukaryota</taxon>
        <taxon>Fungi</taxon>
        <taxon>Dikarya</taxon>
        <taxon>Basidiomycota</taxon>
        <taxon>Pucciniomycotina</taxon>
        <taxon>Pucciniomycetes</taxon>
        <taxon>Pucciniales</taxon>
        <taxon>Pucciniaceae</taxon>
        <taxon>Puccinia</taxon>
    </lineage>
</organism>
<dbReference type="OrthoDB" id="3025757at2759"/>
<dbReference type="AlphaFoldDB" id="A0A0L6VBP3"/>
<evidence type="ECO:0000259" key="2">
    <source>
        <dbReference type="Pfam" id="PF22936"/>
    </source>
</evidence>
<evidence type="ECO:0000256" key="1">
    <source>
        <dbReference type="SAM" id="MobiDB-lite"/>
    </source>
</evidence>